<sequence>MEHAITQKKEVALADFEKNRKRWCKEDVLKLTQHFHCFNKTTAQYDRLVHFEMLDVVGFNEIRKKIQTIKIYLAVEKKNKNKITCCPYLLVNDDTAFKLSPIAEEYPRFGDSPVPKIFKEMVWKNWYDAEIHLIDDLFHCWGKKDQSDPESIVRVEYFEFDDIAQTIKDSEEDIQAITLYPGIDMNKFGNKEMISFTPVLGIKPRLFDSGFGRVRLTELNNDETYAEYSSPCPPTCSL</sequence>
<accession>A0A936ZTP4</accession>
<gene>
    <name evidence="1" type="ORF">JJQ60_17730</name>
</gene>
<keyword evidence="2" id="KW-1185">Reference proteome</keyword>
<dbReference type="RefSeq" id="WP_201923433.1">
    <property type="nucleotide sequence ID" value="NZ_BAABAX010000002.1"/>
</dbReference>
<name>A0A936ZTP4_9FLAO</name>
<evidence type="ECO:0000313" key="2">
    <source>
        <dbReference type="Proteomes" id="UP000651057"/>
    </source>
</evidence>
<comment type="caution">
    <text evidence="1">The sequence shown here is derived from an EMBL/GenBank/DDBJ whole genome shotgun (WGS) entry which is preliminary data.</text>
</comment>
<organism evidence="1 2">
    <name type="scientific">Aquimarina mytili</name>
    <dbReference type="NCBI Taxonomy" id="874423"/>
    <lineage>
        <taxon>Bacteria</taxon>
        <taxon>Pseudomonadati</taxon>
        <taxon>Bacteroidota</taxon>
        <taxon>Flavobacteriia</taxon>
        <taxon>Flavobacteriales</taxon>
        <taxon>Flavobacteriaceae</taxon>
        <taxon>Aquimarina</taxon>
    </lineage>
</organism>
<dbReference type="EMBL" id="JAERQJ010000008">
    <property type="protein sequence ID" value="MBL0685379.1"/>
    <property type="molecule type" value="Genomic_DNA"/>
</dbReference>
<evidence type="ECO:0000313" key="1">
    <source>
        <dbReference type="EMBL" id="MBL0685379.1"/>
    </source>
</evidence>
<proteinExistence type="predicted"/>
<dbReference type="Proteomes" id="UP000651057">
    <property type="component" value="Unassembled WGS sequence"/>
</dbReference>
<dbReference type="AlphaFoldDB" id="A0A936ZTP4"/>
<protein>
    <submittedName>
        <fullName evidence="1">Uncharacterized protein</fullName>
    </submittedName>
</protein>
<reference evidence="1" key="1">
    <citation type="submission" date="2021-01" db="EMBL/GenBank/DDBJ databases">
        <authorList>
            <person name="Zhong Y.L."/>
        </authorList>
    </citation>
    <scope>NUCLEOTIDE SEQUENCE</scope>
    <source>
        <strain evidence="1">KCTC 23302</strain>
    </source>
</reference>